<proteinExistence type="predicted"/>
<keyword evidence="1" id="KW-0238">DNA-binding</keyword>
<organism evidence="3">
    <name type="scientific">freshwater metagenome</name>
    <dbReference type="NCBI Taxonomy" id="449393"/>
    <lineage>
        <taxon>unclassified sequences</taxon>
        <taxon>metagenomes</taxon>
        <taxon>ecological metagenomes</taxon>
    </lineage>
</organism>
<feature type="domain" description="HTH tetR-type" evidence="2">
    <location>
        <begin position="17"/>
        <end position="77"/>
    </location>
</feature>
<evidence type="ECO:0000313" key="3">
    <source>
        <dbReference type="EMBL" id="CAB4667139.1"/>
    </source>
</evidence>
<dbReference type="InterPro" id="IPR001647">
    <property type="entry name" value="HTH_TetR"/>
</dbReference>
<gene>
    <name evidence="3" type="ORF">UFOPK2329_00285</name>
</gene>
<evidence type="ECO:0000256" key="1">
    <source>
        <dbReference type="ARBA" id="ARBA00023125"/>
    </source>
</evidence>
<sequence length="172" mass="19011">MSSADTEKYAPQVATHRRTTSAILSTTKELIARSGVAKISMIEISDESEVSRATLYNHYRDKESVLRALVESEFARLIDAAGKGNTPQEILQILSQEISTDSALATMRTTDPALLTQILTHQNDELWSTFLHSFSQLIPDHVLAATSLRWLIGQVFAPLTPEQSKIQSEALS</sequence>
<dbReference type="Gene3D" id="1.10.357.10">
    <property type="entry name" value="Tetracycline Repressor, domain 2"/>
    <property type="match status" value="1"/>
</dbReference>
<dbReference type="InterPro" id="IPR050624">
    <property type="entry name" value="HTH-type_Tx_Regulator"/>
</dbReference>
<dbReference type="Pfam" id="PF00440">
    <property type="entry name" value="TetR_N"/>
    <property type="match status" value="1"/>
</dbReference>
<dbReference type="PANTHER" id="PTHR43479">
    <property type="entry name" value="ACREF/ENVCD OPERON REPRESSOR-RELATED"/>
    <property type="match status" value="1"/>
</dbReference>
<dbReference type="InterPro" id="IPR009057">
    <property type="entry name" value="Homeodomain-like_sf"/>
</dbReference>
<name>A0A6J6M1G7_9ZZZZ</name>
<dbReference type="PROSITE" id="PS50977">
    <property type="entry name" value="HTH_TETR_2"/>
    <property type="match status" value="1"/>
</dbReference>
<dbReference type="AlphaFoldDB" id="A0A6J6M1G7"/>
<dbReference type="EMBL" id="CAEZWZ010000024">
    <property type="protein sequence ID" value="CAB4667139.1"/>
    <property type="molecule type" value="Genomic_DNA"/>
</dbReference>
<dbReference type="GO" id="GO:0003677">
    <property type="term" value="F:DNA binding"/>
    <property type="evidence" value="ECO:0007669"/>
    <property type="project" value="UniProtKB-KW"/>
</dbReference>
<accession>A0A6J6M1G7</accession>
<dbReference type="PANTHER" id="PTHR43479:SF11">
    <property type="entry name" value="ACREF_ENVCD OPERON REPRESSOR-RELATED"/>
    <property type="match status" value="1"/>
</dbReference>
<dbReference type="SUPFAM" id="SSF46689">
    <property type="entry name" value="Homeodomain-like"/>
    <property type="match status" value="1"/>
</dbReference>
<reference evidence="3" key="1">
    <citation type="submission" date="2020-05" db="EMBL/GenBank/DDBJ databases">
        <authorList>
            <person name="Chiriac C."/>
            <person name="Salcher M."/>
            <person name="Ghai R."/>
            <person name="Kavagutti S V."/>
        </authorList>
    </citation>
    <scope>NUCLEOTIDE SEQUENCE</scope>
</reference>
<evidence type="ECO:0000259" key="2">
    <source>
        <dbReference type="PROSITE" id="PS50977"/>
    </source>
</evidence>
<protein>
    <submittedName>
        <fullName evidence="3">Unannotated protein</fullName>
    </submittedName>
</protein>
<dbReference type="PRINTS" id="PR00455">
    <property type="entry name" value="HTHTETR"/>
</dbReference>